<keyword evidence="4" id="KW-0804">Transcription</keyword>
<evidence type="ECO:0000313" key="7">
    <source>
        <dbReference type="EMBL" id="GID16284.1"/>
    </source>
</evidence>
<evidence type="ECO:0000256" key="2">
    <source>
        <dbReference type="ARBA" id="ARBA00023015"/>
    </source>
</evidence>
<dbReference type="InterPro" id="IPR016032">
    <property type="entry name" value="Sig_transdc_resp-reg_C-effctor"/>
</dbReference>
<evidence type="ECO:0000256" key="4">
    <source>
        <dbReference type="ARBA" id="ARBA00023163"/>
    </source>
</evidence>
<gene>
    <name evidence="7" type="ORF">Aru02nite_71730</name>
</gene>
<evidence type="ECO:0000256" key="3">
    <source>
        <dbReference type="ARBA" id="ARBA00023125"/>
    </source>
</evidence>
<dbReference type="InterPro" id="IPR003593">
    <property type="entry name" value="AAA+_ATPase"/>
</dbReference>
<reference evidence="7" key="1">
    <citation type="submission" date="2021-01" db="EMBL/GenBank/DDBJ databases">
        <title>Whole genome shotgun sequence of Actinocatenispora rupis NBRC 107355.</title>
        <authorList>
            <person name="Komaki H."/>
            <person name="Tamura T."/>
        </authorList>
    </citation>
    <scope>NUCLEOTIDE SEQUENCE</scope>
    <source>
        <strain evidence="7">NBRC 107355</strain>
    </source>
</reference>
<evidence type="ECO:0000259" key="6">
    <source>
        <dbReference type="PROSITE" id="PS51755"/>
    </source>
</evidence>
<dbReference type="InterPro" id="IPR005158">
    <property type="entry name" value="BTAD"/>
</dbReference>
<dbReference type="SUPFAM" id="SSF52540">
    <property type="entry name" value="P-loop containing nucleoside triphosphate hydrolases"/>
    <property type="match status" value="1"/>
</dbReference>
<dbReference type="SMART" id="SM00382">
    <property type="entry name" value="AAA"/>
    <property type="match status" value="1"/>
</dbReference>
<comment type="caution">
    <text evidence="7">The sequence shown here is derived from an EMBL/GenBank/DDBJ whole genome shotgun (WGS) entry which is preliminary data.</text>
</comment>
<dbReference type="SUPFAM" id="SSF48452">
    <property type="entry name" value="TPR-like"/>
    <property type="match status" value="1"/>
</dbReference>
<dbReference type="GO" id="GO:0006355">
    <property type="term" value="P:regulation of DNA-templated transcription"/>
    <property type="evidence" value="ECO:0007669"/>
    <property type="project" value="InterPro"/>
</dbReference>
<dbReference type="EMBL" id="BOMB01000056">
    <property type="protein sequence ID" value="GID16284.1"/>
    <property type="molecule type" value="Genomic_DNA"/>
</dbReference>
<evidence type="ECO:0000256" key="5">
    <source>
        <dbReference type="PROSITE-ProRule" id="PRU01091"/>
    </source>
</evidence>
<evidence type="ECO:0000313" key="8">
    <source>
        <dbReference type="Proteomes" id="UP000612808"/>
    </source>
</evidence>
<dbReference type="InterPro" id="IPR001867">
    <property type="entry name" value="OmpR/PhoB-type_DNA-bd"/>
</dbReference>
<dbReference type="AlphaFoldDB" id="A0A8J3JGH5"/>
<dbReference type="CDD" id="cd15831">
    <property type="entry name" value="BTAD"/>
    <property type="match status" value="1"/>
</dbReference>
<dbReference type="Gene3D" id="3.40.50.300">
    <property type="entry name" value="P-loop containing nucleotide triphosphate hydrolases"/>
    <property type="match status" value="1"/>
</dbReference>
<dbReference type="InterPro" id="IPR027417">
    <property type="entry name" value="P-loop_NTPase"/>
</dbReference>
<comment type="similarity">
    <text evidence="1">Belongs to the AfsR/DnrI/RedD regulatory family.</text>
</comment>
<dbReference type="InterPro" id="IPR051677">
    <property type="entry name" value="AfsR-DnrI-RedD_regulator"/>
</dbReference>
<keyword evidence="3 5" id="KW-0238">DNA-binding</keyword>
<dbReference type="InterPro" id="IPR036388">
    <property type="entry name" value="WH-like_DNA-bd_sf"/>
</dbReference>
<organism evidence="7 8">
    <name type="scientific">Actinocatenispora rupis</name>
    <dbReference type="NCBI Taxonomy" id="519421"/>
    <lineage>
        <taxon>Bacteria</taxon>
        <taxon>Bacillati</taxon>
        <taxon>Actinomycetota</taxon>
        <taxon>Actinomycetes</taxon>
        <taxon>Micromonosporales</taxon>
        <taxon>Micromonosporaceae</taxon>
        <taxon>Actinocatenispora</taxon>
    </lineage>
</organism>
<keyword evidence="2" id="KW-0805">Transcription regulation</keyword>
<evidence type="ECO:0000256" key="1">
    <source>
        <dbReference type="ARBA" id="ARBA00005820"/>
    </source>
</evidence>
<keyword evidence="8" id="KW-1185">Reference proteome</keyword>
<dbReference type="Pfam" id="PF13191">
    <property type="entry name" value="AAA_16"/>
    <property type="match status" value="1"/>
</dbReference>
<feature type="DNA-binding region" description="OmpR/PhoB-type" evidence="5">
    <location>
        <begin position="17"/>
        <end position="122"/>
    </location>
</feature>
<dbReference type="GO" id="GO:0003677">
    <property type="term" value="F:DNA binding"/>
    <property type="evidence" value="ECO:0007669"/>
    <property type="project" value="UniProtKB-UniRule"/>
</dbReference>
<proteinExistence type="inferred from homology"/>
<feature type="domain" description="OmpR/PhoB-type" evidence="6">
    <location>
        <begin position="17"/>
        <end position="122"/>
    </location>
</feature>
<accession>A0A8J3JGH5</accession>
<dbReference type="PROSITE" id="PS51755">
    <property type="entry name" value="OMPR_PHOB"/>
    <property type="match status" value="1"/>
</dbReference>
<dbReference type="Gene3D" id="1.10.10.10">
    <property type="entry name" value="Winged helix-like DNA-binding domain superfamily/Winged helix DNA-binding domain"/>
    <property type="match status" value="1"/>
</dbReference>
<dbReference type="PANTHER" id="PTHR35807">
    <property type="entry name" value="TRANSCRIPTIONAL REGULATOR REDD-RELATED"/>
    <property type="match status" value="1"/>
</dbReference>
<protein>
    <recommendedName>
        <fullName evidence="6">OmpR/PhoB-type domain-containing protein</fullName>
    </recommendedName>
</protein>
<dbReference type="Proteomes" id="UP000612808">
    <property type="component" value="Unassembled WGS sequence"/>
</dbReference>
<sequence length="1128" mass="120066">MHRDRGHARDLRRLPRLAATLSGDMISLGVLGPCVAEVDGLPVPLGGRRQRAVLALLTAARGEVRSVDRMIEDLWSGEPPAKAVASLQAYVSNLRKLLEPTRPPRTPAQRLVSAAPGYALRLPVEAVDAWRFEQLVRDARQRAGTDPDAARVLLDEAVGLWRGPAFAEFVDEPWARAPVQLLTDLRHNALELRARCALDAGDAAAAVTDAETLTADAPLREEGWRLLALALWGSGRQADALATLRRARAMLVEELGLAPGPMLTDVESAILAQRGEALHVAAPARPVSLPPAAAGPANATAFVGRDAELAALTEAAGETMAGAGRIALVTGEAGVGKSELLARLAYELADAGWVVAAGRCVEDEGAPPAWPWVEALTHLATVTPAPDGADRALAPLLTPNADEPSAVGASGRFRLQRAVVDWLADAAARRPVALLLDDLHWADDQTLSLLTGAAAGLADARVLVVGALRTDDADGRLAEALAVLARRSPRRVALGGLAEPAVATMVEAECRFPVDPSTVAALTERTGGNPFYIKESVRLLNSEGALVAVSEVPEGVRDVLRRRLARLPEVVVSVLRLAAVAGRETEVDVLVGAADTDEAAVLDALEAGLIAGMLDEPASGRVRFVHSLVRDTMLADLTGLRARHMHARIAAAIERTTPGDISALAHHYANAASSATAAKAVGYCVQAAEEAERGYAYDTACSLLTSALASLDRLPDSDRRADERSELFGRLLRAQIRAGAAGAARVTRQRAADHAEAVGREDLVIAACTAWTEPTPWQTRPYATTDEAMTTLLARLLRRADPDLDPAVRSRLLDAYAVERADNGNPDARAAAEQAVALARQYGDDGLRAQTLATLSRELDADLEWPHKADLGAELVRLGETRDLPTYQCFGRIVQARAAAAADEPDTALRLVGENLELARMYRLPELIDVSEIALAMFAHIRGDFDDAERRYADVSDRMVRQGSPHGPAYRHVAGALMRLDQNRTADFAAVVERLHTDSGLLGDLHAVALARTGRLDQARQVRGRGKPIRRDCFFTLFATFRALATIALNDRAGAAATYTMLLPYRATPLGGVSSLSLATRPVAQTLGELAQYLGNDEAAASHFSAAAATVKLWRSPQWAAPGRSAPS</sequence>
<dbReference type="InterPro" id="IPR041664">
    <property type="entry name" value="AAA_16"/>
</dbReference>
<dbReference type="InterPro" id="IPR011990">
    <property type="entry name" value="TPR-like_helical_dom_sf"/>
</dbReference>
<dbReference type="SMART" id="SM01043">
    <property type="entry name" value="BTAD"/>
    <property type="match status" value="1"/>
</dbReference>
<dbReference type="PANTHER" id="PTHR35807:SF1">
    <property type="entry name" value="TRANSCRIPTIONAL REGULATOR REDD"/>
    <property type="match status" value="1"/>
</dbReference>
<dbReference type="SUPFAM" id="SSF46894">
    <property type="entry name" value="C-terminal effector domain of the bipartite response regulators"/>
    <property type="match status" value="1"/>
</dbReference>
<dbReference type="Pfam" id="PF03704">
    <property type="entry name" value="BTAD"/>
    <property type="match status" value="1"/>
</dbReference>
<dbReference type="GO" id="GO:0000160">
    <property type="term" value="P:phosphorelay signal transduction system"/>
    <property type="evidence" value="ECO:0007669"/>
    <property type="project" value="InterPro"/>
</dbReference>
<dbReference type="SMART" id="SM00862">
    <property type="entry name" value="Trans_reg_C"/>
    <property type="match status" value="1"/>
</dbReference>
<dbReference type="Gene3D" id="1.25.40.10">
    <property type="entry name" value="Tetratricopeptide repeat domain"/>
    <property type="match status" value="1"/>
</dbReference>
<name>A0A8J3JGH5_9ACTN</name>